<evidence type="ECO:0000313" key="1">
    <source>
        <dbReference type="EMBL" id="SMQ68899.1"/>
    </source>
</evidence>
<proteinExistence type="predicted"/>
<name>A0A1Y6F2T5_9SPHN</name>
<accession>A0A1Y6F2T5</accession>
<protein>
    <submittedName>
        <fullName evidence="1">Uncharacterized protein</fullName>
    </submittedName>
</protein>
<dbReference type="AlphaFoldDB" id="A0A1Y6F2T5"/>
<sequence length="123" mass="13326">MSALNHPDQLFASAQPQTAQGTLAERWQSLHENAQIIASMAALATESYDGEIAEFPERICEAGDERLAWAELTLEDIDAIMQPGLTALLAIQARGQDTTAPALALWREVHASRASLLALCQAR</sequence>
<organism evidence="1 2">
    <name type="scientific">Altererythrobacter xiamenensis</name>
    <dbReference type="NCBI Taxonomy" id="1316679"/>
    <lineage>
        <taxon>Bacteria</taxon>
        <taxon>Pseudomonadati</taxon>
        <taxon>Pseudomonadota</taxon>
        <taxon>Alphaproteobacteria</taxon>
        <taxon>Sphingomonadales</taxon>
        <taxon>Erythrobacteraceae</taxon>
        <taxon>Altererythrobacter</taxon>
    </lineage>
</organism>
<dbReference type="EMBL" id="FXWG01000002">
    <property type="protein sequence ID" value="SMQ68899.1"/>
    <property type="molecule type" value="Genomic_DNA"/>
</dbReference>
<keyword evidence="2" id="KW-1185">Reference proteome</keyword>
<dbReference type="OrthoDB" id="7506955at2"/>
<reference evidence="2" key="1">
    <citation type="submission" date="2017-04" db="EMBL/GenBank/DDBJ databases">
        <authorList>
            <person name="Varghese N."/>
            <person name="Submissions S."/>
        </authorList>
    </citation>
    <scope>NUCLEOTIDE SEQUENCE [LARGE SCALE GENOMIC DNA]</scope>
</reference>
<gene>
    <name evidence="1" type="ORF">SAMN06297468_1172</name>
</gene>
<dbReference type="Proteomes" id="UP000194420">
    <property type="component" value="Unassembled WGS sequence"/>
</dbReference>
<dbReference type="RefSeq" id="WP_086437129.1">
    <property type="nucleotide sequence ID" value="NZ_FXWG01000002.1"/>
</dbReference>
<evidence type="ECO:0000313" key="2">
    <source>
        <dbReference type="Proteomes" id="UP000194420"/>
    </source>
</evidence>